<comment type="subcellular location">
    <subcellularLocation>
        <location evidence="1">Membrane</location>
        <topology evidence="1">Multi-pass membrane protein</topology>
    </subcellularLocation>
</comment>
<evidence type="ECO:0000313" key="10">
    <source>
        <dbReference type="Proteomes" id="UP001190700"/>
    </source>
</evidence>
<dbReference type="SUPFAM" id="SSF90123">
    <property type="entry name" value="ABC transporter transmembrane region"/>
    <property type="match status" value="1"/>
</dbReference>
<dbReference type="Pfam" id="PF00005">
    <property type="entry name" value="ABC_tran"/>
    <property type="match status" value="1"/>
</dbReference>
<dbReference type="GO" id="GO:0005524">
    <property type="term" value="F:ATP binding"/>
    <property type="evidence" value="ECO:0007669"/>
    <property type="project" value="InterPro"/>
</dbReference>
<keyword evidence="2 6" id="KW-0812">Transmembrane</keyword>
<feature type="domain" description="ABC transmembrane type-1" evidence="8">
    <location>
        <begin position="507"/>
        <end position="695"/>
    </location>
</feature>
<feature type="transmembrane region" description="Helical" evidence="6">
    <location>
        <begin position="667"/>
        <end position="692"/>
    </location>
</feature>
<evidence type="ECO:0000259" key="7">
    <source>
        <dbReference type="PROSITE" id="PS50893"/>
    </source>
</evidence>
<dbReference type="PROSITE" id="PS50929">
    <property type="entry name" value="ABC_TM1F"/>
    <property type="match status" value="1"/>
</dbReference>
<evidence type="ECO:0000256" key="6">
    <source>
        <dbReference type="SAM" id="Phobius"/>
    </source>
</evidence>
<dbReference type="InterPro" id="IPR011527">
    <property type="entry name" value="ABC1_TM_dom"/>
</dbReference>
<keyword evidence="10" id="KW-1185">Reference proteome</keyword>
<feature type="domain" description="ABC transporter" evidence="7">
    <location>
        <begin position="742"/>
        <end position="945"/>
    </location>
</feature>
<name>A0AAE0FKB6_9CHLO</name>
<dbReference type="InterPro" id="IPR027417">
    <property type="entry name" value="P-loop_NTPase"/>
</dbReference>
<feature type="compositionally biased region" description="Low complexity" evidence="5">
    <location>
        <begin position="308"/>
        <end position="336"/>
    </location>
</feature>
<dbReference type="InterPro" id="IPR039421">
    <property type="entry name" value="Type_1_exporter"/>
</dbReference>
<evidence type="ECO:0000256" key="5">
    <source>
        <dbReference type="SAM" id="MobiDB-lite"/>
    </source>
</evidence>
<dbReference type="AlphaFoldDB" id="A0AAE0FKB6"/>
<gene>
    <name evidence="9" type="ORF">CYMTET_29765</name>
</gene>
<keyword evidence="4 6" id="KW-0472">Membrane</keyword>
<feature type="compositionally biased region" description="Polar residues" evidence="5">
    <location>
        <begin position="298"/>
        <end position="307"/>
    </location>
</feature>
<dbReference type="Proteomes" id="UP001190700">
    <property type="component" value="Unassembled WGS sequence"/>
</dbReference>
<evidence type="ECO:0000256" key="2">
    <source>
        <dbReference type="ARBA" id="ARBA00022692"/>
    </source>
</evidence>
<feature type="non-terminal residue" evidence="9">
    <location>
        <position position="1"/>
    </location>
</feature>
<dbReference type="PANTHER" id="PTHR24221:SF654">
    <property type="entry name" value="ATP-BINDING CASSETTE SUB-FAMILY B MEMBER 6"/>
    <property type="match status" value="1"/>
</dbReference>
<feature type="transmembrane region" description="Helical" evidence="6">
    <location>
        <begin position="642"/>
        <end position="661"/>
    </location>
</feature>
<proteinExistence type="predicted"/>
<dbReference type="GO" id="GO:0016887">
    <property type="term" value="F:ATP hydrolysis activity"/>
    <property type="evidence" value="ECO:0007669"/>
    <property type="project" value="InterPro"/>
</dbReference>
<dbReference type="SUPFAM" id="SSF52540">
    <property type="entry name" value="P-loop containing nucleoside triphosphate hydrolases"/>
    <property type="match status" value="1"/>
</dbReference>
<evidence type="ECO:0000313" key="9">
    <source>
        <dbReference type="EMBL" id="KAK3261323.1"/>
    </source>
</evidence>
<dbReference type="InterPro" id="IPR003439">
    <property type="entry name" value="ABC_transporter-like_ATP-bd"/>
</dbReference>
<dbReference type="Gene3D" id="3.40.50.300">
    <property type="entry name" value="P-loop containing nucleotide triphosphate hydrolases"/>
    <property type="match status" value="1"/>
</dbReference>
<dbReference type="Gene3D" id="1.20.1560.10">
    <property type="entry name" value="ABC transporter type 1, transmembrane domain"/>
    <property type="match status" value="1"/>
</dbReference>
<evidence type="ECO:0000256" key="3">
    <source>
        <dbReference type="ARBA" id="ARBA00022989"/>
    </source>
</evidence>
<dbReference type="InterPro" id="IPR036640">
    <property type="entry name" value="ABC1_TM_sf"/>
</dbReference>
<reference evidence="9 10" key="1">
    <citation type="journal article" date="2015" name="Genome Biol. Evol.">
        <title>Comparative Genomics of a Bacterivorous Green Alga Reveals Evolutionary Causalities and Consequences of Phago-Mixotrophic Mode of Nutrition.</title>
        <authorList>
            <person name="Burns J.A."/>
            <person name="Paasch A."/>
            <person name="Narechania A."/>
            <person name="Kim E."/>
        </authorList>
    </citation>
    <scope>NUCLEOTIDE SEQUENCE [LARGE SCALE GENOMIC DNA]</scope>
    <source>
        <strain evidence="9 10">PLY_AMNH</strain>
    </source>
</reference>
<dbReference type="EMBL" id="LGRX02016984">
    <property type="protein sequence ID" value="KAK3261323.1"/>
    <property type="molecule type" value="Genomic_DNA"/>
</dbReference>
<accession>A0AAE0FKB6</accession>
<comment type="caution">
    <text evidence="9">The sequence shown here is derived from an EMBL/GenBank/DDBJ whole genome shotgun (WGS) entry which is preliminary data.</text>
</comment>
<sequence>TSALQVVESTAHYELCCSPGGHLPKGAGDALEALCSGIEHVLQKRLGTFNTRIFVHFVNHVPKLEAEGLSRGEKTFLDPLWVYGLQGTKECPHPSPTVLATTLQSAQLGVTALALGGGRMYTVGVVFPLFALGVMRLALLAAAHEERRLKAGDDLEASLPSLSALLPHAEVAGTKGASGGTGGCHVLSPAAQAVCNDVLMHPERLAGFVGMRRPQVDLEVVGAVGASLVAFLVEQQGGPNKLRMLCLQKLTKPSAAGGKNDSNYLFYTSELSDSCHGVFGDSFEELWSSWQRFLNASKSPSKTKPNGSSSPPEAAAKSPDPLLLSPSNSSNALEPPSRSPGWQSWLGCSNGIQLGRQNLACFKIKKYDAAGVLARLEEVSQSRNLSPMETYRWSLAWWIKNDLVSFVKVCVDVLLLGVWKVGETLIIQYIFEECISMQESGDVDLQALLIPIGVLILGNVLASNGEEMVDDLCPSNSGFIPPMKVKVVSKISTTTQQQIDALSIQKVISTLEKDLEVLNNNLDSIVLSISIVIQLSGAIIAMVIMLWPFVYPAIAILLTVPLIGLYDTIMSPRLVRAADALLEHNKDTMMQIEESLTYVSCKRLLHLHSYFDTRLLEKAEQYVKSYDHLDATSLRHMVTMSYFSITIRMSVMLFGSIMVALDSLDVATYIAFTSAVTGVLALLVGSGGLAGIKRQFDISSVPLANLLKILNIDTDMNALKDTQEPGHGHLLGSGAEPETYTIALSDVSFVYPVVDAEAGVGMEVLSKVNVEFPGGQKSAVLGLSGVGKSTLFKLVARMYPATRGDLLLGGSPLDQVDMPRVMGIMQQETLLFDMSIKENILIGLPQVDDRLLKRACDLACLTEDPALSVKGLDITVGPKGLKVALHIRQRVGLARILVRNAPVMILDDAVCFQEPVRPKTLPALPALPAWVSMCTLHPCNILLGLCWRHL</sequence>
<evidence type="ECO:0000256" key="4">
    <source>
        <dbReference type="ARBA" id="ARBA00023136"/>
    </source>
</evidence>
<protein>
    <recommendedName>
        <fullName evidence="11">ABC transmembrane type-1 domain-containing protein</fullName>
    </recommendedName>
</protein>
<organism evidence="9 10">
    <name type="scientific">Cymbomonas tetramitiformis</name>
    <dbReference type="NCBI Taxonomy" id="36881"/>
    <lineage>
        <taxon>Eukaryota</taxon>
        <taxon>Viridiplantae</taxon>
        <taxon>Chlorophyta</taxon>
        <taxon>Pyramimonadophyceae</taxon>
        <taxon>Pyramimonadales</taxon>
        <taxon>Pyramimonadaceae</taxon>
        <taxon>Cymbomonas</taxon>
    </lineage>
</organism>
<dbReference type="GO" id="GO:0016020">
    <property type="term" value="C:membrane"/>
    <property type="evidence" value="ECO:0007669"/>
    <property type="project" value="UniProtKB-SubCell"/>
</dbReference>
<evidence type="ECO:0000256" key="1">
    <source>
        <dbReference type="ARBA" id="ARBA00004141"/>
    </source>
</evidence>
<dbReference type="GO" id="GO:0140359">
    <property type="term" value="F:ABC-type transporter activity"/>
    <property type="evidence" value="ECO:0007669"/>
    <property type="project" value="InterPro"/>
</dbReference>
<evidence type="ECO:0008006" key="11">
    <source>
        <dbReference type="Google" id="ProtNLM"/>
    </source>
</evidence>
<feature type="transmembrane region" description="Helical" evidence="6">
    <location>
        <begin position="549"/>
        <end position="566"/>
    </location>
</feature>
<feature type="region of interest" description="Disordered" evidence="5">
    <location>
        <begin position="298"/>
        <end position="338"/>
    </location>
</feature>
<dbReference type="PROSITE" id="PS50893">
    <property type="entry name" value="ABC_TRANSPORTER_2"/>
    <property type="match status" value="1"/>
</dbReference>
<dbReference type="PANTHER" id="PTHR24221">
    <property type="entry name" value="ATP-BINDING CASSETTE SUB-FAMILY B"/>
    <property type="match status" value="1"/>
</dbReference>
<keyword evidence="3 6" id="KW-1133">Transmembrane helix</keyword>
<evidence type="ECO:0000259" key="8">
    <source>
        <dbReference type="PROSITE" id="PS50929"/>
    </source>
</evidence>